<dbReference type="Proteomes" id="UP000024942">
    <property type="component" value="Unassembled WGS sequence"/>
</dbReference>
<proteinExistence type="predicted"/>
<evidence type="ECO:0000256" key="1">
    <source>
        <dbReference type="SAM" id="SignalP"/>
    </source>
</evidence>
<dbReference type="Gene3D" id="1.20.1600.10">
    <property type="entry name" value="Outer membrane efflux proteins (OEP)"/>
    <property type="match status" value="1"/>
</dbReference>
<evidence type="ECO:0000313" key="3">
    <source>
        <dbReference type="Proteomes" id="UP000024942"/>
    </source>
</evidence>
<accession>A0A059G1H7</accession>
<protein>
    <submittedName>
        <fullName evidence="2">Metal ion efflux outer membrane factor protein family protein</fullName>
    </submittedName>
</protein>
<dbReference type="InterPro" id="IPR010131">
    <property type="entry name" value="MdtP/NodT-like"/>
</dbReference>
<dbReference type="eggNOG" id="COG1538">
    <property type="taxonomic scope" value="Bacteria"/>
</dbReference>
<keyword evidence="3" id="KW-1185">Reference proteome</keyword>
<sequence>MSLKYAGLALAMAWSAPHAQAQSNPCGAATSDRQTLTLPEATQLALAVDLRSDAAKSEIATAHTATAIAALRPADTVALDIEDFPGIGIAGDIDSLQVTGRFSRVWERGGKREARQMLAKRGVGVAKASLAAARYSVAEEVQILYVEAAVAQQRVALACERVKISLDREVAVKKRVDAARDPLLSGARAASDRMQAEADARRYAIQADNFLAALGAYWGAQGEFLTDPDFLEARTSLRSVDPGSLQSPEIIRLEARRMEAISRIELERTQAKSDVTWSVGVRKYGIEDDIAVIGGASIPLGAHVRSAASVAQARAEQRRIDIESQALRQQLLRRAVQYQRSAASALTEIDTIDAMLLPGARRALDLATEGYARGALSYLDIIDAQRTLTALREERLSHLRTYILSETALARLTSVNDTPGVREEIQE</sequence>
<comment type="caution">
    <text evidence="2">The sequence shown here is derived from an EMBL/GenBank/DDBJ whole genome shotgun (WGS) entry which is preliminary data.</text>
</comment>
<dbReference type="STRING" id="1280953.HOC_19106"/>
<name>A0A059G1H7_9PROT</name>
<dbReference type="OrthoDB" id="9791261at2"/>
<dbReference type="EMBL" id="ARYL01000054">
    <property type="protein sequence ID" value="KDA00722.1"/>
    <property type="molecule type" value="Genomic_DNA"/>
</dbReference>
<evidence type="ECO:0000313" key="2">
    <source>
        <dbReference type="EMBL" id="KDA00722.1"/>
    </source>
</evidence>
<organism evidence="2 3">
    <name type="scientific">Hyphomonas oceanitis SCH89</name>
    <dbReference type="NCBI Taxonomy" id="1280953"/>
    <lineage>
        <taxon>Bacteria</taxon>
        <taxon>Pseudomonadati</taxon>
        <taxon>Pseudomonadota</taxon>
        <taxon>Alphaproteobacteria</taxon>
        <taxon>Hyphomonadales</taxon>
        <taxon>Hyphomonadaceae</taxon>
        <taxon>Hyphomonas</taxon>
    </lineage>
</organism>
<feature type="chain" id="PRO_5001573543" evidence="1">
    <location>
        <begin position="22"/>
        <end position="427"/>
    </location>
</feature>
<dbReference type="PANTHER" id="PTHR30203:SF24">
    <property type="entry name" value="BLR4935 PROTEIN"/>
    <property type="match status" value="1"/>
</dbReference>
<dbReference type="RefSeq" id="WP_034742796.1">
    <property type="nucleotide sequence ID" value="NZ_ARYL01000054.1"/>
</dbReference>
<dbReference type="PATRIC" id="fig|1280953.3.peg.3820"/>
<feature type="signal peptide" evidence="1">
    <location>
        <begin position="1"/>
        <end position="21"/>
    </location>
</feature>
<keyword evidence="1" id="KW-0732">Signal</keyword>
<dbReference type="PANTHER" id="PTHR30203">
    <property type="entry name" value="OUTER MEMBRANE CATION EFFLUX PROTEIN"/>
    <property type="match status" value="1"/>
</dbReference>
<dbReference type="AlphaFoldDB" id="A0A059G1H7"/>
<gene>
    <name evidence="2" type="ORF">HOC_19106</name>
</gene>
<dbReference type="SUPFAM" id="SSF56954">
    <property type="entry name" value="Outer membrane efflux proteins (OEP)"/>
    <property type="match status" value="1"/>
</dbReference>
<dbReference type="GO" id="GO:0015562">
    <property type="term" value="F:efflux transmembrane transporter activity"/>
    <property type="evidence" value="ECO:0007669"/>
    <property type="project" value="InterPro"/>
</dbReference>
<reference evidence="2 3" key="1">
    <citation type="journal article" date="2014" name="Antonie Van Leeuwenhoek">
        <title>Hyphomonas beringensis sp. nov. and Hyphomonas chukchiensis sp. nov., isolated from surface seawater of the Bering Sea and Chukchi Sea.</title>
        <authorList>
            <person name="Li C."/>
            <person name="Lai Q."/>
            <person name="Li G."/>
            <person name="Dong C."/>
            <person name="Wang J."/>
            <person name="Liao Y."/>
            <person name="Shao Z."/>
        </authorList>
    </citation>
    <scope>NUCLEOTIDE SEQUENCE [LARGE SCALE GENOMIC DNA]</scope>
    <source>
        <strain evidence="2 3">SCH89</strain>
    </source>
</reference>